<comment type="pathway">
    <text evidence="1">Metabolic intermediate biosynthesis; chorismate biosynthesis; chorismate from D-erythrose 4-phosphate and phosphoenolpyruvate: step 4/7.</text>
</comment>
<name>A0ABX1GT81_9FLAO</name>
<keyword evidence="3" id="KW-0028">Amino-acid biosynthesis</keyword>
<evidence type="ECO:0000259" key="4">
    <source>
        <dbReference type="Pfam" id="PF08501"/>
    </source>
</evidence>
<comment type="caution">
    <text evidence="5">The sequence shown here is derived from an EMBL/GenBank/DDBJ whole genome shotgun (WGS) entry which is preliminary data.</text>
</comment>
<dbReference type="Proteomes" id="UP000718451">
    <property type="component" value="Unassembled WGS sequence"/>
</dbReference>
<protein>
    <submittedName>
        <fullName evidence="5">Shikimate dehydrogenase</fullName>
    </submittedName>
</protein>
<keyword evidence="3" id="KW-0057">Aromatic amino acid biosynthesis</keyword>
<evidence type="ECO:0000313" key="6">
    <source>
        <dbReference type="Proteomes" id="UP000718451"/>
    </source>
</evidence>
<dbReference type="CDD" id="cd01065">
    <property type="entry name" value="NAD_bind_Shikimate_DH"/>
    <property type="match status" value="1"/>
</dbReference>
<proteinExistence type="predicted"/>
<dbReference type="RefSeq" id="WP_168553023.1">
    <property type="nucleotide sequence ID" value="NZ_JAAWWL010000002.1"/>
</dbReference>
<dbReference type="InterPro" id="IPR036291">
    <property type="entry name" value="NAD(P)-bd_dom_sf"/>
</dbReference>
<keyword evidence="2" id="KW-0560">Oxidoreductase</keyword>
<accession>A0ABX1GT81</accession>
<dbReference type="Gene3D" id="3.40.50.720">
    <property type="entry name" value="NAD(P)-binding Rossmann-like Domain"/>
    <property type="match status" value="1"/>
</dbReference>
<evidence type="ECO:0000256" key="1">
    <source>
        <dbReference type="ARBA" id="ARBA00004871"/>
    </source>
</evidence>
<dbReference type="PANTHER" id="PTHR21089:SF1">
    <property type="entry name" value="BIFUNCTIONAL 3-DEHYDROQUINATE DEHYDRATASE_SHIKIMATE DEHYDROGENASE, CHLOROPLASTIC"/>
    <property type="match status" value="1"/>
</dbReference>
<reference evidence="5 6" key="1">
    <citation type="submission" date="2020-04" db="EMBL/GenBank/DDBJ databases">
        <authorList>
            <person name="Yoon J."/>
        </authorList>
    </citation>
    <scope>NUCLEOTIDE SEQUENCE [LARGE SCALE GENOMIC DNA]</scope>
    <source>
        <strain evidence="5 6">DJ-13</strain>
    </source>
</reference>
<keyword evidence="6" id="KW-1185">Reference proteome</keyword>
<dbReference type="InterPro" id="IPR046346">
    <property type="entry name" value="Aminoacid_DH-like_N_sf"/>
</dbReference>
<feature type="domain" description="Shikimate dehydrogenase substrate binding N-terminal" evidence="4">
    <location>
        <begin position="13"/>
        <end position="94"/>
    </location>
</feature>
<dbReference type="EMBL" id="JAAWWL010000002">
    <property type="protein sequence ID" value="NKI32853.1"/>
    <property type="molecule type" value="Genomic_DNA"/>
</dbReference>
<dbReference type="SUPFAM" id="SSF53223">
    <property type="entry name" value="Aminoacid dehydrogenase-like, N-terminal domain"/>
    <property type="match status" value="1"/>
</dbReference>
<dbReference type="InterPro" id="IPR013708">
    <property type="entry name" value="Shikimate_DH-bd_N"/>
</dbReference>
<dbReference type="PANTHER" id="PTHR21089">
    <property type="entry name" value="SHIKIMATE DEHYDROGENASE"/>
    <property type="match status" value="1"/>
</dbReference>
<dbReference type="InterPro" id="IPR022893">
    <property type="entry name" value="Shikimate_DH_fam"/>
</dbReference>
<organism evidence="5 6">
    <name type="scientific">Croceivirga thetidis</name>
    <dbReference type="NCBI Taxonomy" id="2721623"/>
    <lineage>
        <taxon>Bacteria</taxon>
        <taxon>Pseudomonadati</taxon>
        <taxon>Bacteroidota</taxon>
        <taxon>Flavobacteriia</taxon>
        <taxon>Flavobacteriales</taxon>
        <taxon>Flavobacteriaceae</taxon>
        <taxon>Croceivirga</taxon>
    </lineage>
</organism>
<dbReference type="Gene3D" id="3.40.50.10860">
    <property type="entry name" value="Leucine Dehydrogenase, chain A, domain 1"/>
    <property type="match status" value="1"/>
</dbReference>
<sequence length="249" mass="28189">MEKTGKHKKRYGLVGRNISYSFSKGYFSKKFENLGLNNHSYENFDLTNIEEFKDLLVQHNLSGLNVTIPYKEQVIPFLNELEGAAKKIGAVNTIKFSPNGIKGFNTDAFGFQKSLEKKLKLYHNNALILGTGGASKAVAFVFEQLDINYKFVSRAASEEQFSYEELDEDIITSHQIIVNCTPLGTYPNIEDKPDIPYKFLNSSHFLFDLIYNPDKTAFLKSGEAAGAQIQNGALMLQYQAEEAWRIWNS</sequence>
<evidence type="ECO:0000256" key="2">
    <source>
        <dbReference type="ARBA" id="ARBA00023002"/>
    </source>
</evidence>
<dbReference type="SUPFAM" id="SSF51735">
    <property type="entry name" value="NAD(P)-binding Rossmann-fold domains"/>
    <property type="match status" value="1"/>
</dbReference>
<evidence type="ECO:0000256" key="3">
    <source>
        <dbReference type="ARBA" id="ARBA00023141"/>
    </source>
</evidence>
<dbReference type="Pfam" id="PF08501">
    <property type="entry name" value="Shikimate_dh_N"/>
    <property type="match status" value="1"/>
</dbReference>
<evidence type="ECO:0000313" key="5">
    <source>
        <dbReference type="EMBL" id="NKI32853.1"/>
    </source>
</evidence>
<gene>
    <name evidence="5" type="ORF">HCU67_12925</name>
</gene>